<dbReference type="AlphaFoldDB" id="A0A415S657"/>
<dbReference type="RefSeq" id="WP_118445068.1">
    <property type="nucleotide sequence ID" value="NZ_JBCPGC010000068.1"/>
</dbReference>
<organism evidence="5 6">
    <name type="scientific">Mediterraneibacter gnavus</name>
    <name type="common">Ruminococcus gnavus</name>
    <dbReference type="NCBI Taxonomy" id="33038"/>
    <lineage>
        <taxon>Bacteria</taxon>
        <taxon>Bacillati</taxon>
        <taxon>Bacillota</taxon>
        <taxon>Clostridia</taxon>
        <taxon>Lachnospirales</taxon>
        <taxon>Lachnospiraceae</taxon>
        <taxon>Mediterraneibacter</taxon>
    </lineage>
</organism>
<dbReference type="Proteomes" id="UP000285610">
    <property type="component" value="Unassembled WGS sequence"/>
</dbReference>
<evidence type="ECO:0000256" key="2">
    <source>
        <dbReference type="ARBA" id="ARBA00023141"/>
    </source>
</evidence>
<evidence type="ECO:0000313" key="5">
    <source>
        <dbReference type="EMBL" id="RHM71447.1"/>
    </source>
</evidence>
<dbReference type="InterPro" id="IPR056179">
    <property type="entry name" value="DHQS_C"/>
</dbReference>
<dbReference type="GO" id="GO:0016491">
    <property type="term" value="F:oxidoreductase activity"/>
    <property type="evidence" value="ECO:0007669"/>
    <property type="project" value="InterPro"/>
</dbReference>
<keyword evidence="2" id="KW-0057">Aromatic amino acid biosynthesis</keyword>
<name>A0A415S657_MEDGN</name>
<dbReference type="PANTHER" id="PTHR33563">
    <property type="match status" value="1"/>
</dbReference>
<dbReference type="GO" id="GO:0008652">
    <property type="term" value="P:amino acid biosynthetic process"/>
    <property type="evidence" value="ECO:0007669"/>
    <property type="project" value="UniProtKB-KW"/>
</dbReference>
<dbReference type="InterPro" id="IPR002812">
    <property type="entry name" value="DHQS"/>
</dbReference>
<accession>A0A415S657</accession>
<dbReference type="EMBL" id="QRQE01000047">
    <property type="protein sequence ID" value="RHM71447.1"/>
    <property type="molecule type" value="Genomic_DNA"/>
</dbReference>
<dbReference type="PANTHER" id="PTHR33563:SF1">
    <property type="entry name" value="3-DEHYDROQUINATE SYNTHASE"/>
    <property type="match status" value="1"/>
</dbReference>
<dbReference type="Pfam" id="PF01959">
    <property type="entry name" value="DHQS"/>
    <property type="match status" value="1"/>
</dbReference>
<protein>
    <submittedName>
        <fullName evidence="5">3-dehydroquinate synthase</fullName>
    </submittedName>
</protein>
<evidence type="ECO:0000256" key="1">
    <source>
        <dbReference type="ARBA" id="ARBA00022605"/>
    </source>
</evidence>
<keyword evidence="1" id="KW-0028">Amino-acid biosynthesis</keyword>
<evidence type="ECO:0000313" key="6">
    <source>
        <dbReference type="Proteomes" id="UP000285610"/>
    </source>
</evidence>
<gene>
    <name evidence="5" type="ORF">DWZ50_15415</name>
</gene>
<comment type="caution">
    <text evidence="5">The sequence shown here is derived from an EMBL/GenBank/DDBJ whole genome shotgun (WGS) entry which is preliminary data.</text>
</comment>
<feature type="domain" description="3-dehydroquinate synthase C-terminal" evidence="4">
    <location>
        <begin position="191"/>
        <end position="365"/>
    </location>
</feature>
<dbReference type="Pfam" id="PF26558">
    <property type="entry name" value="DHQS_2nd"/>
    <property type="match status" value="1"/>
</dbReference>
<evidence type="ECO:0000259" key="3">
    <source>
        <dbReference type="Pfam" id="PF01959"/>
    </source>
</evidence>
<dbReference type="GO" id="GO:0009073">
    <property type="term" value="P:aromatic amino acid family biosynthetic process"/>
    <property type="evidence" value="ECO:0007669"/>
    <property type="project" value="UniProtKB-KW"/>
</dbReference>
<evidence type="ECO:0000259" key="4">
    <source>
        <dbReference type="Pfam" id="PF26558"/>
    </source>
</evidence>
<sequence length="365" mass="41025">MKKELWFDGRGLKGKSVSLILDASNRGYETVIVEPEEIENIKISNRIKKAINIEENKEIEKYKKADIVIVDSIDKYKIAKNIGKEVAYYMRVDDKESMEKAAELDLDINYLIIEFKDTTNIPLELILAKQQKKTIKILKVVTDIPDALVSMGVMEVGATGVVLKTDSIDIISELGVEMKKREEKKVDIVECEIKEIRHLELGERACLDTTAIMEKTEGMIVGCTSNGGLLVCSEVHYLPYMNTRPFRVNAGTVSSYVWGPENIVEYISDLKAGSKVLAVSTNGESRTVNIARVKTEVRPLILIVASYKETEIKVIMQDDWHMRVFNPKGEPVNITDLKPGDKVLGHCSDPGRHVGVKIQEKITEK</sequence>
<dbReference type="GO" id="GO:0003856">
    <property type="term" value="F:3-dehydroquinate synthase activity"/>
    <property type="evidence" value="ECO:0007669"/>
    <property type="project" value="InterPro"/>
</dbReference>
<feature type="domain" description="3-dehydroquinate synthase N-terminal" evidence="3">
    <location>
        <begin position="2"/>
        <end position="174"/>
    </location>
</feature>
<reference evidence="5 6" key="1">
    <citation type="submission" date="2018-08" db="EMBL/GenBank/DDBJ databases">
        <title>A genome reference for cultivated species of the human gut microbiota.</title>
        <authorList>
            <person name="Zou Y."/>
            <person name="Xue W."/>
            <person name="Luo G."/>
        </authorList>
    </citation>
    <scope>NUCLEOTIDE SEQUENCE [LARGE SCALE GENOMIC DNA]</scope>
    <source>
        <strain evidence="5 6">AF33-12</strain>
    </source>
</reference>
<proteinExistence type="predicted"/>
<dbReference type="InterPro" id="IPR030960">
    <property type="entry name" value="DHQS/DOIS_N"/>
</dbReference>